<dbReference type="KEGG" id="tng:GSTEN00036590G001"/>
<dbReference type="EMBL" id="CAAE01024508">
    <property type="protein sequence ID" value="CAG14738.1"/>
    <property type="molecule type" value="Genomic_DNA"/>
</dbReference>
<feature type="non-terminal residue" evidence="2">
    <location>
        <position position="1"/>
    </location>
</feature>
<feature type="compositionally biased region" description="Low complexity" evidence="1">
    <location>
        <begin position="1"/>
        <end position="17"/>
    </location>
</feature>
<feature type="compositionally biased region" description="Basic residues" evidence="1">
    <location>
        <begin position="34"/>
        <end position="45"/>
    </location>
</feature>
<evidence type="ECO:0000256" key="1">
    <source>
        <dbReference type="SAM" id="MobiDB-lite"/>
    </source>
</evidence>
<evidence type="ECO:0000313" key="2">
    <source>
        <dbReference type="EMBL" id="CAG14738.1"/>
    </source>
</evidence>
<reference evidence="2" key="2">
    <citation type="submission" date="2004-02" db="EMBL/GenBank/DDBJ databases">
        <authorList>
            <consortium name="Genoscope"/>
            <consortium name="Whitehead Institute Centre for Genome Research"/>
        </authorList>
    </citation>
    <scope>NUCLEOTIDE SEQUENCE</scope>
</reference>
<proteinExistence type="predicted"/>
<protein>
    <submittedName>
        <fullName evidence="2">(spotted green pufferfish) hypothetical protein</fullName>
    </submittedName>
</protein>
<feature type="region of interest" description="Disordered" evidence="1">
    <location>
        <begin position="1"/>
        <end position="46"/>
    </location>
</feature>
<organism evidence="2">
    <name type="scientific">Tetraodon nigroviridis</name>
    <name type="common">Spotted green pufferfish</name>
    <name type="synonym">Chelonodon nigroviridis</name>
    <dbReference type="NCBI Taxonomy" id="99883"/>
    <lineage>
        <taxon>Eukaryota</taxon>
        <taxon>Metazoa</taxon>
        <taxon>Chordata</taxon>
        <taxon>Craniata</taxon>
        <taxon>Vertebrata</taxon>
        <taxon>Euteleostomi</taxon>
        <taxon>Actinopterygii</taxon>
        <taxon>Neopterygii</taxon>
        <taxon>Teleostei</taxon>
        <taxon>Neoteleostei</taxon>
        <taxon>Acanthomorphata</taxon>
        <taxon>Eupercaria</taxon>
        <taxon>Tetraodontiformes</taxon>
        <taxon>Tetradontoidea</taxon>
        <taxon>Tetraodontidae</taxon>
        <taxon>Tetraodon</taxon>
    </lineage>
</organism>
<accession>Q4RA45</accession>
<sequence length="192" mass="20690">CCSSSSSSLPSVSPSSSFCAPAPYRRPGGQVTSGRRRSCSLRRGRTGSLISPSRLIKAPFLLRGARRPPPPCRAALTALSPVCSARGARGHLQRLRVLLLRPVAQPHPVQQRRDHPLLQDAAAQRPHAAHRQVGRLRQPGAEERRRVAGHQPGLRRLRGPGGARQRQVQRQRLARCEGHPQPETGKGGAGGG</sequence>
<reference evidence="2" key="1">
    <citation type="journal article" date="2004" name="Nature">
        <title>Genome duplication in the teleost fish Tetraodon nigroviridis reveals the early vertebrate proto-karyotype.</title>
        <authorList>
            <person name="Jaillon O."/>
            <person name="Aury J.-M."/>
            <person name="Brunet F."/>
            <person name="Petit J.-L."/>
            <person name="Stange-Thomann N."/>
            <person name="Mauceli E."/>
            <person name="Bouneau L."/>
            <person name="Fischer C."/>
            <person name="Ozouf-Costaz C."/>
            <person name="Bernot A."/>
            <person name="Nicaud S."/>
            <person name="Jaffe D."/>
            <person name="Fisher S."/>
            <person name="Lutfalla G."/>
            <person name="Dossat C."/>
            <person name="Segurens B."/>
            <person name="Dasilva C."/>
            <person name="Salanoubat M."/>
            <person name="Levy M."/>
            <person name="Boudet N."/>
            <person name="Castellano S."/>
            <person name="Anthouard V."/>
            <person name="Jubin C."/>
            <person name="Castelli V."/>
            <person name="Katinka M."/>
            <person name="Vacherie B."/>
            <person name="Biemont C."/>
            <person name="Skalli Z."/>
            <person name="Cattolico L."/>
            <person name="Poulain J."/>
            <person name="De Berardinis V."/>
            <person name="Cruaud C."/>
            <person name="Duprat S."/>
            <person name="Brottier P."/>
            <person name="Coutanceau J.-P."/>
            <person name="Gouzy J."/>
            <person name="Parra G."/>
            <person name="Lardier G."/>
            <person name="Chapple C."/>
            <person name="McKernan K.J."/>
            <person name="McEwan P."/>
            <person name="Bosak S."/>
            <person name="Kellis M."/>
            <person name="Volff J.-N."/>
            <person name="Guigo R."/>
            <person name="Zody M.C."/>
            <person name="Mesirov J."/>
            <person name="Lindblad-Toh K."/>
            <person name="Birren B."/>
            <person name="Nusbaum C."/>
            <person name="Kahn D."/>
            <person name="Robinson-Rechavi M."/>
            <person name="Laudet V."/>
            <person name="Schachter V."/>
            <person name="Quetier F."/>
            <person name="Saurin W."/>
            <person name="Scarpelli C."/>
            <person name="Wincker P."/>
            <person name="Lander E.S."/>
            <person name="Weissenbach J."/>
            <person name="Roest Crollius H."/>
        </authorList>
    </citation>
    <scope>NUCLEOTIDE SEQUENCE [LARGE SCALE GENOMIC DNA]</scope>
</reference>
<dbReference type="AlphaFoldDB" id="Q4RA45"/>
<feature type="region of interest" description="Disordered" evidence="1">
    <location>
        <begin position="122"/>
        <end position="192"/>
    </location>
</feature>
<gene>
    <name evidence="2" type="ORF">GSTENG00036590001</name>
</gene>
<name>Q4RA45_TETNG</name>
<comment type="caution">
    <text evidence="2">The sequence shown here is derived from an EMBL/GenBank/DDBJ whole genome shotgun (WGS) entry which is preliminary data.</text>
</comment>